<protein>
    <submittedName>
        <fullName evidence="1">Uncharacterized protein</fullName>
    </submittedName>
</protein>
<evidence type="ECO:0000313" key="1">
    <source>
        <dbReference type="EMBL" id="JAE16071.1"/>
    </source>
</evidence>
<sequence>MLLKLDEYANLYLGWCQKITVSIACPDDFFDVRIHKGRYTNRIPPAWQFHNQLLN</sequence>
<dbReference type="AlphaFoldDB" id="A0A0A9G0J8"/>
<accession>A0A0A9G0J8</accession>
<reference evidence="1" key="2">
    <citation type="journal article" date="2015" name="Data Brief">
        <title>Shoot transcriptome of the giant reed, Arundo donax.</title>
        <authorList>
            <person name="Barrero R.A."/>
            <person name="Guerrero F.D."/>
            <person name="Moolhuijzen P."/>
            <person name="Goolsby J.A."/>
            <person name="Tidwell J."/>
            <person name="Bellgard S.E."/>
            <person name="Bellgard M.I."/>
        </authorList>
    </citation>
    <scope>NUCLEOTIDE SEQUENCE</scope>
    <source>
        <tissue evidence="1">Shoot tissue taken approximately 20 cm above the soil surface</tissue>
    </source>
</reference>
<proteinExistence type="predicted"/>
<dbReference type="EMBL" id="GBRH01181825">
    <property type="protein sequence ID" value="JAE16071.1"/>
    <property type="molecule type" value="Transcribed_RNA"/>
</dbReference>
<reference evidence="1" key="1">
    <citation type="submission" date="2014-09" db="EMBL/GenBank/DDBJ databases">
        <authorList>
            <person name="Magalhaes I.L.F."/>
            <person name="Oliveira U."/>
            <person name="Santos F.R."/>
            <person name="Vidigal T.H.D.A."/>
            <person name="Brescovit A.D."/>
            <person name="Santos A.J."/>
        </authorList>
    </citation>
    <scope>NUCLEOTIDE SEQUENCE</scope>
    <source>
        <tissue evidence="1">Shoot tissue taken approximately 20 cm above the soil surface</tissue>
    </source>
</reference>
<name>A0A0A9G0J8_ARUDO</name>
<organism evidence="1">
    <name type="scientific">Arundo donax</name>
    <name type="common">Giant reed</name>
    <name type="synonym">Donax arundinaceus</name>
    <dbReference type="NCBI Taxonomy" id="35708"/>
    <lineage>
        <taxon>Eukaryota</taxon>
        <taxon>Viridiplantae</taxon>
        <taxon>Streptophyta</taxon>
        <taxon>Embryophyta</taxon>
        <taxon>Tracheophyta</taxon>
        <taxon>Spermatophyta</taxon>
        <taxon>Magnoliopsida</taxon>
        <taxon>Liliopsida</taxon>
        <taxon>Poales</taxon>
        <taxon>Poaceae</taxon>
        <taxon>PACMAD clade</taxon>
        <taxon>Arundinoideae</taxon>
        <taxon>Arundineae</taxon>
        <taxon>Arundo</taxon>
    </lineage>
</organism>